<reference evidence="6" key="1">
    <citation type="submission" date="2021-03" db="EMBL/GenBank/DDBJ databases">
        <title>Proteiniclasticum marinus sp. nov., isolated from tidal flat sediment.</title>
        <authorList>
            <person name="Namirimu T."/>
            <person name="Yang J.-A."/>
            <person name="Yang S.-H."/>
            <person name="Kim Y.-J."/>
            <person name="Kwon K.K."/>
        </authorList>
    </citation>
    <scope>NUCLEOTIDE SEQUENCE</scope>
    <source>
        <strain evidence="6">SCR006</strain>
    </source>
</reference>
<proteinExistence type="predicted"/>
<dbReference type="RefSeq" id="WP_207600618.1">
    <property type="nucleotide sequence ID" value="NZ_JAFNJU010000012.1"/>
</dbReference>
<dbReference type="PROSITE" id="PS50932">
    <property type="entry name" value="HTH_LACI_2"/>
    <property type="match status" value="1"/>
</dbReference>
<evidence type="ECO:0000259" key="5">
    <source>
        <dbReference type="PROSITE" id="PS50932"/>
    </source>
</evidence>
<dbReference type="Pfam" id="PF00356">
    <property type="entry name" value="LacI"/>
    <property type="match status" value="1"/>
</dbReference>
<dbReference type="InterPro" id="IPR046335">
    <property type="entry name" value="LacI/GalR-like_sensor"/>
</dbReference>
<keyword evidence="7" id="KW-1185">Reference proteome</keyword>
<dbReference type="PANTHER" id="PTHR30146">
    <property type="entry name" value="LACI-RELATED TRANSCRIPTIONAL REPRESSOR"/>
    <property type="match status" value="1"/>
</dbReference>
<evidence type="ECO:0000313" key="7">
    <source>
        <dbReference type="Proteomes" id="UP000664218"/>
    </source>
</evidence>
<dbReference type="Gene3D" id="3.40.50.2300">
    <property type="match status" value="2"/>
</dbReference>
<evidence type="ECO:0000256" key="4">
    <source>
        <dbReference type="ARBA" id="ARBA00023163"/>
    </source>
</evidence>
<dbReference type="CDD" id="cd01392">
    <property type="entry name" value="HTH_LacI"/>
    <property type="match status" value="1"/>
</dbReference>
<comment type="caution">
    <text evidence="6">The sequence shown here is derived from an EMBL/GenBank/DDBJ whole genome shotgun (WGS) entry which is preliminary data.</text>
</comment>
<evidence type="ECO:0000256" key="3">
    <source>
        <dbReference type="ARBA" id="ARBA00023125"/>
    </source>
</evidence>
<keyword evidence="1" id="KW-0678">Repressor</keyword>
<name>A0A939HAB8_9CLOT</name>
<dbReference type="InterPro" id="IPR000843">
    <property type="entry name" value="HTH_LacI"/>
</dbReference>
<dbReference type="GO" id="GO:0000976">
    <property type="term" value="F:transcription cis-regulatory region binding"/>
    <property type="evidence" value="ECO:0007669"/>
    <property type="project" value="TreeGrafter"/>
</dbReference>
<dbReference type="EMBL" id="JAFNJU010000012">
    <property type="protein sequence ID" value="MBO1266091.1"/>
    <property type="molecule type" value="Genomic_DNA"/>
</dbReference>
<evidence type="ECO:0000313" key="6">
    <source>
        <dbReference type="EMBL" id="MBO1266091.1"/>
    </source>
</evidence>
<evidence type="ECO:0000256" key="2">
    <source>
        <dbReference type="ARBA" id="ARBA00023015"/>
    </source>
</evidence>
<dbReference type="CDD" id="cd06267">
    <property type="entry name" value="PBP1_LacI_sugar_binding-like"/>
    <property type="match status" value="1"/>
</dbReference>
<keyword evidence="3 6" id="KW-0238">DNA-binding</keyword>
<dbReference type="SMART" id="SM00354">
    <property type="entry name" value="HTH_LACI"/>
    <property type="match status" value="1"/>
</dbReference>
<feature type="domain" description="HTH lacI-type" evidence="5">
    <location>
        <begin position="8"/>
        <end position="63"/>
    </location>
</feature>
<organism evidence="6 7">
    <name type="scientific">Proteiniclasticum aestuarii</name>
    <dbReference type="NCBI Taxonomy" id="2817862"/>
    <lineage>
        <taxon>Bacteria</taxon>
        <taxon>Bacillati</taxon>
        <taxon>Bacillota</taxon>
        <taxon>Clostridia</taxon>
        <taxon>Eubacteriales</taxon>
        <taxon>Clostridiaceae</taxon>
        <taxon>Proteiniclasticum</taxon>
    </lineage>
</organism>
<dbReference type="Proteomes" id="UP000664218">
    <property type="component" value="Unassembled WGS sequence"/>
</dbReference>
<dbReference type="InterPro" id="IPR010982">
    <property type="entry name" value="Lambda_DNA-bd_dom_sf"/>
</dbReference>
<keyword evidence="4" id="KW-0804">Transcription</keyword>
<dbReference type="Gene3D" id="1.10.260.40">
    <property type="entry name" value="lambda repressor-like DNA-binding domains"/>
    <property type="match status" value="1"/>
</dbReference>
<protein>
    <submittedName>
        <fullName evidence="6">LacI family DNA-binding transcriptional regulator</fullName>
    </submittedName>
</protein>
<accession>A0A939HAB8</accession>
<sequence>MFKINEKPTIKDIARLSNSSIATVSRVLNNVDYPVSNELRESILKVAKELNYKPNIYGRMLKGGQSKEIGLLIPNISNPFYSELVSGVERICIKRGYTPIICSSYNDKKLEKKHLDTLLMKKVDGILASIIGDSADIIREMKLENSKYVLFDQNHNDDSCYSISYDFENSGFIAASYLLNQGLEKIAFLSTPFDRKSRQEIFEGFKRAFRLKGKTFSEDYLIVEGLPENEIEQNAEIQNGIHLTKIMLQKIGKPEAIVAINDITALGVIQELANRKITVPDDISLISFDDIPLAEMVTPKLTTVRQPAFQIGKIGANMLIDRIENMYEGKKSIIIEPELIVRKTVMEKE</sequence>
<dbReference type="Pfam" id="PF13377">
    <property type="entry name" value="Peripla_BP_3"/>
    <property type="match status" value="1"/>
</dbReference>
<dbReference type="InterPro" id="IPR028082">
    <property type="entry name" value="Peripla_BP_I"/>
</dbReference>
<gene>
    <name evidence="6" type="ORF">J3A84_13725</name>
</gene>
<evidence type="ECO:0000256" key="1">
    <source>
        <dbReference type="ARBA" id="ARBA00022491"/>
    </source>
</evidence>
<dbReference type="SUPFAM" id="SSF47413">
    <property type="entry name" value="lambda repressor-like DNA-binding domains"/>
    <property type="match status" value="1"/>
</dbReference>
<dbReference type="GO" id="GO:0003700">
    <property type="term" value="F:DNA-binding transcription factor activity"/>
    <property type="evidence" value="ECO:0007669"/>
    <property type="project" value="TreeGrafter"/>
</dbReference>
<dbReference type="AlphaFoldDB" id="A0A939HAB8"/>
<dbReference type="PANTHER" id="PTHR30146:SF148">
    <property type="entry name" value="HTH-TYPE TRANSCRIPTIONAL REPRESSOR PURR-RELATED"/>
    <property type="match status" value="1"/>
</dbReference>
<keyword evidence="2" id="KW-0805">Transcription regulation</keyword>
<dbReference type="SUPFAM" id="SSF53822">
    <property type="entry name" value="Periplasmic binding protein-like I"/>
    <property type="match status" value="1"/>
</dbReference>